<dbReference type="InterPro" id="IPR002657">
    <property type="entry name" value="BilAc:Na_symport/Acr3"/>
</dbReference>
<dbReference type="GeneID" id="110974768"/>
<evidence type="ECO:0000256" key="7">
    <source>
        <dbReference type="SAM" id="MobiDB-lite"/>
    </source>
</evidence>
<dbReference type="PANTHER" id="PTHR10361:SF65">
    <property type="entry name" value="ILEAL SODIUM_BILE ACID COTRANSPORTER"/>
    <property type="match status" value="1"/>
</dbReference>
<feature type="transmembrane region" description="Helical" evidence="8">
    <location>
        <begin position="348"/>
        <end position="367"/>
    </location>
</feature>
<feature type="transmembrane region" description="Helical" evidence="8">
    <location>
        <begin position="186"/>
        <end position="207"/>
    </location>
</feature>
<dbReference type="OMA" id="ARRICLK"/>
<comment type="subcellular location">
    <subcellularLocation>
        <location evidence="1">Membrane</location>
        <topology evidence="1">Multi-pass membrane protein</topology>
    </subcellularLocation>
</comment>
<feature type="chain" id="PRO_5034925505" evidence="9">
    <location>
        <begin position="34"/>
        <end position="563"/>
    </location>
</feature>
<feature type="transmembrane region" description="Helical" evidence="8">
    <location>
        <begin position="244"/>
        <end position="267"/>
    </location>
</feature>
<proteinExistence type="inferred from homology"/>
<dbReference type="AlphaFoldDB" id="A0A8B7XNC8"/>
<protein>
    <submittedName>
        <fullName evidence="11">Ileal sodium/bile acid cotransporter-like</fullName>
    </submittedName>
</protein>
<evidence type="ECO:0000313" key="10">
    <source>
        <dbReference type="Proteomes" id="UP000694845"/>
    </source>
</evidence>
<feature type="transmembrane region" description="Helical" evidence="8">
    <location>
        <begin position="318"/>
        <end position="342"/>
    </location>
</feature>
<dbReference type="InterPro" id="IPR004710">
    <property type="entry name" value="Bilac:Na_transpt"/>
</dbReference>
<keyword evidence="10" id="KW-1185">Reference proteome</keyword>
<evidence type="ECO:0000256" key="4">
    <source>
        <dbReference type="ARBA" id="ARBA00022847"/>
    </source>
</evidence>
<dbReference type="PANTHER" id="PTHR10361">
    <property type="entry name" value="SODIUM-BILE ACID COTRANSPORTER"/>
    <property type="match status" value="1"/>
</dbReference>
<evidence type="ECO:0000256" key="3">
    <source>
        <dbReference type="ARBA" id="ARBA00022692"/>
    </source>
</evidence>
<dbReference type="GO" id="GO:0015293">
    <property type="term" value="F:symporter activity"/>
    <property type="evidence" value="ECO:0007669"/>
    <property type="project" value="UniProtKB-KW"/>
</dbReference>
<gene>
    <name evidence="11" type="primary">LOC110974768</name>
</gene>
<feature type="compositionally biased region" description="Polar residues" evidence="7">
    <location>
        <begin position="451"/>
        <end position="461"/>
    </location>
</feature>
<dbReference type="Pfam" id="PF01758">
    <property type="entry name" value="SBF"/>
    <property type="match status" value="1"/>
</dbReference>
<feature type="transmembrane region" description="Helical" evidence="8">
    <location>
        <begin position="374"/>
        <end position="395"/>
    </location>
</feature>
<keyword evidence="6 8" id="KW-0472">Membrane</keyword>
<dbReference type="Proteomes" id="UP000694845">
    <property type="component" value="Unplaced"/>
</dbReference>
<feature type="transmembrane region" description="Helical" evidence="8">
    <location>
        <begin position="287"/>
        <end position="306"/>
    </location>
</feature>
<reference evidence="11" key="1">
    <citation type="submission" date="2025-08" db="UniProtKB">
        <authorList>
            <consortium name="RefSeq"/>
        </authorList>
    </citation>
    <scope>IDENTIFICATION</scope>
</reference>
<name>A0A8B7XNC8_ACAPL</name>
<keyword evidence="4" id="KW-0813">Transport</keyword>
<comment type="similarity">
    <text evidence="2">Belongs to the bile acid:sodium symporter (BASS) (TC 2.A.28) family.</text>
</comment>
<feature type="signal peptide" evidence="9">
    <location>
        <begin position="1"/>
        <end position="33"/>
    </location>
</feature>
<feature type="transmembrane region" description="Helical" evidence="8">
    <location>
        <begin position="407"/>
        <end position="433"/>
    </location>
</feature>
<sequence>MEGHPVAKRHCLPGVRLWVFLLGLLAQGLTVNAAEGDIDRSPYNFNFTVGDEEDISLTFRENSVLRLTINQTDYIGRVELDSGNQQVFTLKDGTVTFFIKENTTFPFSMDIEFRGENIGRSELVAFAAGDTTDRTTLGSVTVKVLTPFRTLGIVATYILAAWLVVSYVTMAAKVEPRVLLEKIKPPWGIIMGMVCQFILMPPLAFVLAKVFNLTGATAIGLVLVGTCPGGFFSNIEVLLLDCDIVLSLTMTTFSTFIALGMMPLNLLIYAQPFIDGNGRLQTPFRNLLIQLCSLVLPLLIGVPFFQRFKKARRICLKLVKPFTIILMILGIVLFIPSQYYIFFGNWKTWTTSAILPLVGAFLGMSIARIANFNYVFSITVAIETGCQNTLLAVSVAKLFYKEPEADIVAIIPLLIAMVTGFEGIAVAVIYILGRYIRGKTKEKEPAGNAGNVGNSTETNSVTGGGQDNGIVNEGMDQDEPPGPEGRFRQLIPTNQVYDDGVCIWPPSPEALMSPPSQQPAELKNTDSPFETVPRSNENLGAMAVTDDPACRSNGFVIDQHAWL</sequence>
<evidence type="ECO:0000256" key="9">
    <source>
        <dbReference type="SAM" id="SignalP"/>
    </source>
</evidence>
<keyword evidence="9" id="KW-0732">Signal</keyword>
<keyword evidence="4" id="KW-0769">Symport</keyword>
<feature type="region of interest" description="Disordered" evidence="7">
    <location>
        <begin position="443"/>
        <end position="488"/>
    </location>
</feature>
<evidence type="ECO:0000256" key="8">
    <source>
        <dbReference type="SAM" id="Phobius"/>
    </source>
</evidence>
<dbReference type="Gene3D" id="1.20.1530.20">
    <property type="match status" value="1"/>
</dbReference>
<evidence type="ECO:0000256" key="5">
    <source>
        <dbReference type="ARBA" id="ARBA00022989"/>
    </source>
</evidence>
<evidence type="ECO:0000313" key="11">
    <source>
        <dbReference type="RefSeq" id="XP_022082324.1"/>
    </source>
</evidence>
<evidence type="ECO:0000256" key="6">
    <source>
        <dbReference type="ARBA" id="ARBA00023136"/>
    </source>
</evidence>
<keyword evidence="3 8" id="KW-0812">Transmembrane</keyword>
<dbReference type="OrthoDB" id="203097at2759"/>
<evidence type="ECO:0000256" key="2">
    <source>
        <dbReference type="ARBA" id="ARBA00006528"/>
    </source>
</evidence>
<evidence type="ECO:0000256" key="1">
    <source>
        <dbReference type="ARBA" id="ARBA00004141"/>
    </source>
</evidence>
<dbReference type="GO" id="GO:0016020">
    <property type="term" value="C:membrane"/>
    <property type="evidence" value="ECO:0007669"/>
    <property type="project" value="UniProtKB-SubCell"/>
</dbReference>
<dbReference type="RefSeq" id="XP_022082324.1">
    <property type="nucleotide sequence ID" value="XM_022226632.1"/>
</dbReference>
<feature type="transmembrane region" description="Helical" evidence="8">
    <location>
        <begin position="151"/>
        <end position="174"/>
    </location>
</feature>
<dbReference type="InterPro" id="IPR038770">
    <property type="entry name" value="Na+/solute_symporter_sf"/>
</dbReference>
<accession>A0A8B7XNC8</accession>
<feature type="transmembrane region" description="Helical" evidence="8">
    <location>
        <begin position="213"/>
        <end position="232"/>
    </location>
</feature>
<dbReference type="KEGG" id="aplc:110974768"/>
<organism evidence="10 11">
    <name type="scientific">Acanthaster planci</name>
    <name type="common">Crown-of-thorns starfish</name>
    <dbReference type="NCBI Taxonomy" id="133434"/>
    <lineage>
        <taxon>Eukaryota</taxon>
        <taxon>Metazoa</taxon>
        <taxon>Echinodermata</taxon>
        <taxon>Eleutherozoa</taxon>
        <taxon>Asterozoa</taxon>
        <taxon>Asteroidea</taxon>
        <taxon>Valvatacea</taxon>
        <taxon>Valvatida</taxon>
        <taxon>Acanthasteridae</taxon>
        <taxon>Acanthaster</taxon>
    </lineage>
</organism>
<keyword evidence="5 8" id="KW-1133">Transmembrane helix</keyword>